<dbReference type="SUPFAM" id="SSF55469">
    <property type="entry name" value="FMN-dependent nitroreductase-like"/>
    <property type="match status" value="1"/>
</dbReference>
<dbReference type="GO" id="GO:0016491">
    <property type="term" value="F:oxidoreductase activity"/>
    <property type="evidence" value="ECO:0007669"/>
    <property type="project" value="UniProtKB-KW"/>
</dbReference>
<gene>
    <name evidence="4" type="ORF">GQ651_05605</name>
</gene>
<feature type="domain" description="Nitroreductase" evidence="3">
    <location>
        <begin position="37"/>
        <end position="212"/>
    </location>
</feature>
<keyword evidence="5" id="KW-1185">Reference proteome</keyword>
<evidence type="ECO:0000256" key="2">
    <source>
        <dbReference type="ARBA" id="ARBA00023002"/>
    </source>
</evidence>
<dbReference type="InterPro" id="IPR029479">
    <property type="entry name" value="Nitroreductase"/>
</dbReference>
<organism evidence="4 5">
    <name type="scientific">Kangsaoukella pontilimi</name>
    <dbReference type="NCBI Taxonomy" id="2691042"/>
    <lineage>
        <taxon>Bacteria</taxon>
        <taxon>Pseudomonadati</taxon>
        <taxon>Pseudomonadota</taxon>
        <taxon>Alphaproteobacteria</taxon>
        <taxon>Rhodobacterales</taxon>
        <taxon>Paracoccaceae</taxon>
        <taxon>Kangsaoukella</taxon>
    </lineage>
</organism>
<reference evidence="4 5" key="1">
    <citation type="submission" date="2019-12" db="EMBL/GenBank/DDBJ databases">
        <authorList>
            <person name="Lee S.D."/>
        </authorList>
    </citation>
    <scope>NUCLEOTIDE SEQUENCE [LARGE SCALE GENOMIC DNA]</scope>
    <source>
        <strain evidence="4 5">GH1-50</strain>
    </source>
</reference>
<protein>
    <recommendedName>
        <fullName evidence="3">Nitroreductase domain-containing protein</fullName>
    </recommendedName>
</protein>
<sequence>MTETETTPAVDLDAAEAEVDLPEIGDTSRYDALMQVIRNRVTVRKFDPDYVVPEEHYEMIIEAARHGPSGANAQPWQFIAIRDAELKQKIADYFVAEQRFRAKAKMKFPTPDYRGLATAPGFIVVCSDMRWTNAFPVLNDGSDLDRMYHENAERILLQSVAAATMSAHLAAAALGYNVWWVTAIGQEEAQEAMRPLLGIPDEISVLDIMLFGPAASKPYKRWRRPQEEILHWDGYNPKHFMTDDELAEWIKTRRHRVMYKDASKID</sequence>
<dbReference type="Gene3D" id="3.40.109.10">
    <property type="entry name" value="NADH Oxidase"/>
    <property type="match status" value="1"/>
</dbReference>
<reference evidence="4 5" key="2">
    <citation type="submission" date="2020-03" db="EMBL/GenBank/DDBJ databases">
        <title>Kangsaoukella pontilimi gen. nov., sp. nov., a new member of the family Rhodobacteraceae isolated from a tidal mudflat.</title>
        <authorList>
            <person name="Kim I.S."/>
        </authorList>
    </citation>
    <scope>NUCLEOTIDE SEQUENCE [LARGE SCALE GENOMIC DNA]</scope>
    <source>
        <strain evidence="4 5">GH1-50</strain>
    </source>
</reference>
<dbReference type="Proteomes" id="UP000480350">
    <property type="component" value="Unassembled WGS sequence"/>
</dbReference>
<evidence type="ECO:0000313" key="5">
    <source>
        <dbReference type="Proteomes" id="UP000480350"/>
    </source>
</evidence>
<dbReference type="Pfam" id="PF00881">
    <property type="entry name" value="Nitroreductase"/>
    <property type="match status" value="1"/>
</dbReference>
<dbReference type="AlphaFoldDB" id="A0A7C9MZA0"/>
<comment type="similarity">
    <text evidence="1">Belongs to the nitroreductase family.</text>
</comment>
<evidence type="ECO:0000256" key="1">
    <source>
        <dbReference type="ARBA" id="ARBA00007118"/>
    </source>
</evidence>
<name>A0A7C9MZA0_9RHOB</name>
<dbReference type="PANTHER" id="PTHR43673:SF10">
    <property type="entry name" value="NADH DEHYDROGENASE_NAD(P)H NITROREDUCTASE XCC3605-RELATED"/>
    <property type="match status" value="1"/>
</dbReference>
<dbReference type="PANTHER" id="PTHR43673">
    <property type="entry name" value="NAD(P)H NITROREDUCTASE YDGI-RELATED"/>
    <property type="match status" value="1"/>
</dbReference>
<dbReference type="RefSeq" id="WP_160763196.1">
    <property type="nucleotide sequence ID" value="NZ_WUPT01000001.1"/>
</dbReference>
<dbReference type="InterPro" id="IPR000415">
    <property type="entry name" value="Nitroreductase-like"/>
</dbReference>
<accession>A0A7C9MZA0</accession>
<proteinExistence type="inferred from homology"/>
<evidence type="ECO:0000259" key="3">
    <source>
        <dbReference type="Pfam" id="PF00881"/>
    </source>
</evidence>
<evidence type="ECO:0000313" key="4">
    <source>
        <dbReference type="EMBL" id="MXQ07318.1"/>
    </source>
</evidence>
<keyword evidence="2" id="KW-0560">Oxidoreductase</keyword>
<comment type="caution">
    <text evidence="4">The sequence shown here is derived from an EMBL/GenBank/DDBJ whole genome shotgun (WGS) entry which is preliminary data.</text>
</comment>
<dbReference type="EMBL" id="WUPT01000001">
    <property type="protein sequence ID" value="MXQ07318.1"/>
    <property type="molecule type" value="Genomic_DNA"/>
</dbReference>